<dbReference type="PROSITE" id="PS51186">
    <property type="entry name" value="GNAT"/>
    <property type="match status" value="1"/>
</dbReference>
<dbReference type="InterPro" id="IPR016181">
    <property type="entry name" value="Acyl_CoA_acyltransferase"/>
</dbReference>
<evidence type="ECO:0000259" key="3">
    <source>
        <dbReference type="PROSITE" id="PS51186"/>
    </source>
</evidence>
<dbReference type="Gene3D" id="3.40.630.30">
    <property type="match status" value="1"/>
</dbReference>
<feature type="domain" description="N-acetyltransferase" evidence="3">
    <location>
        <begin position="1"/>
        <end position="148"/>
    </location>
</feature>
<sequence>MRIRAETPADIPAIRRITEAAFAGAEHSSGTEARIIDALRESGRLSLSLVAEAGDRITGHAAFSPVEVGGRDCGWFGLGPVSVAPGQQRRGIGAALIREGLEELRARGAAGCVVLGAPGYYRRFGFTQAPGLIFPGVPAEYFLGLALSGPIPEGDVRYHPAFYQD</sequence>
<dbReference type="RefSeq" id="WP_124088286.1">
    <property type="nucleotide sequence ID" value="NZ_UXAW01000103.1"/>
</dbReference>
<dbReference type="CDD" id="cd04301">
    <property type="entry name" value="NAT_SF"/>
    <property type="match status" value="1"/>
</dbReference>
<dbReference type="Pfam" id="PF13527">
    <property type="entry name" value="Acetyltransf_9"/>
    <property type="match status" value="1"/>
</dbReference>
<dbReference type="SUPFAM" id="SSF55729">
    <property type="entry name" value="Acyl-CoA N-acyltransferases (Nat)"/>
    <property type="match status" value="1"/>
</dbReference>
<dbReference type="InterPro" id="IPR000182">
    <property type="entry name" value="GNAT_dom"/>
</dbReference>
<protein>
    <recommendedName>
        <fullName evidence="3">N-acetyltransferase domain-containing protein</fullName>
    </recommendedName>
</protein>
<dbReference type="InterPro" id="IPR050832">
    <property type="entry name" value="Bact_Acetyltransf"/>
</dbReference>
<dbReference type="PANTHER" id="PTHR43877:SF1">
    <property type="entry name" value="ACETYLTRANSFERASE"/>
    <property type="match status" value="1"/>
</dbReference>
<keyword evidence="5" id="KW-1185">Reference proteome</keyword>
<accession>A0A3P5XV40</accession>
<gene>
    <name evidence="4" type="ORF">XINFAN_03593</name>
</gene>
<reference evidence="4 5" key="1">
    <citation type="submission" date="2018-11" db="EMBL/GenBank/DDBJ databases">
        <authorList>
            <person name="Criscuolo A."/>
        </authorList>
    </citation>
    <scope>NUCLEOTIDE SEQUENCE [LARGE SCALE GENOMIC DNA]</scope>
    <source>
        <strain evidence="4">ACIP111625</strain>
    </source>
</reference>
<dbReference type="PANTHER" id="PTHR43877">
    <property type="entry name" value="AMINOALKYLPHOSPHONATE N-ACETYLTRANSFERASE-RELATED-RELATED"/>
    <property type="match status" value="1"/>
</dbReference>
<evidence type="ECO:0000313" key="4">
    <source>
        <dbReference type="EMBL" id="VDC33047.1"/>
    </source>
</evidence>
<proteinExistence type="predicted"/>
<evidence type="ECO:0000256" key="2">
    <source>
        <dbReference type="ARBA" id="ARBA00023315"/>
    </source>
</evidence>
<dbReference type="Proteomes" id="UP000277498">
    <property type="component" value="Unassembled WGS sequence"/>
</dbReference>
<keyword evidence="1" id="KW-0808">Transferase</keyword>
<dbReference type="OrthoDB" id="9797178at2"/>
<organism evidence="4 5">
    <name type="scientific">Pseudogemmobacter humi</name>
    <dbReference type="NCBI Taxonomy" id="2483812"/>
    <lineage>
        <taxon>Bacteria</taxon>
        <taxon>Pseudomonadati</taxon>
        <taxon>Pseudomonadota</taxon>
        <taxon>Alphaproteobacteria</taxon>
        <taxon>Rhodobacterales</taxon>
        <taxon>Paracoccaceae</taxon>
        <taxon>Pseudogemmobacter</taxon>
    </lineage>
</organism>
<evidence type="ECO:0000256" key="1">
    <source>
        <dbReference type="ARBA" id="ARBA00022679"/>
    </source>
</evidence>
<dbReference type="EMBL" id="UXAW01000103">
    <property type="protein sequence ID" value="VDC33047.1"/>
    <property type="molecule type" value="Genomic_DNA"/>
</dbReference>
<dbReference type="AlphaFoldDB" id="A0A3P5XV40"/>
<name>A0A3P5XV40_9RHOB</name>
<dbReference type="GO" id="GO:0016747">
    <property type="term" value="F:acyltransferase activity, transferring groups other than amino-acyl groups"/>
    <property type="evidence" value="ECO:0007669"/>
    <property type="project" value="InterPro"/>
</dbReference>
<evidence type="ECO:0000313" key="5">
    <source>
        <dbReference type="Proteomes" id="UP000277498"/>
    </source>
</evidence>
<keyword evidence="2" id="KW-0012">Acyltransferase</keyword>